<dbReference type="Proteomes" id="UP001432209">
    <property type="component" value="Chromosome"/>
</dbReference>
<proteinExistence type="predicted"/>
<gene>
    <name evidence="1" type="ORF">OG442_02810</name>
</gene>
<name>A0ABZ1ZZJ0_STRNV</name>
<protein>
    <recommendedName>
        <fullName evidence="3">Transferase</fullName>
    </recommendedName>
</protein>
<organism evidence="1 2">
    <name type="scientific">Streptomyces niveus</name>
    <name type="common">Streptomyces spheroides</name>
    <dbReference type="NCBI Taxonomy" id="193462"/>
    <lineage>
        <taxon>Bacteria</taxon>
        <taxon>Bacillati</taxon>
        <taxon>Actinomycetota</taxon>
        <taxon>Actinomycetes</taxon>
        <taxon>Kitasatosporales</taxon>
        <taxon>Streptomycetaceae</taxon>
        <taxon>Streptomyces</taxon>
    </lineage>
</organism>
<dbReference type="GeneID" id="91346606"/>
<sequence>MSVDNNAHAPVGHAPVVKPRADATVEEDGRFVLRVRLPLPDSARPRLLLQLRPKKGQSEETGRVVALEPAGPDEWRAVLETAPALAEGRWDAYVLGAPGEERTPLLPGLRDLRTLVSGGGDGRSTPLAVRIPYATKDGRLAVRTWLRASHAEAGRIVFSGRSMTVRARLFGPRLGEGAAALLYRRGREAAVRQTPLRAEGDQAFTFTVDYPDLLAEAGPTDTGAAAIWDVYIRPAAGAPRIRVARLLDDVADRKEVFVYPAATLGGVTARPYYTVDNDLSVEVAPTATG</sequence>
<keyword evidence="2" id="KW-1185">Reference proteome</keyword>
<evidence type="ECO:0000313" key="1">
    <source>
        <dbReference type="EMBL" id="WUX50569.1"/>
    </source>
</evidence>
<dbReference type="RefSeq" id="WP_329074192.1">
    <property type="nucleotide sequence ID" value="NZ_CP108849.2"/>
</dbReference>
<evidence type="ECO:0000313" key="2">
    <source>
        <dbReference type="Proteomes" id="UP001432209"/>
    </source>
</evidence>
<evidence type="ECO:0008006" key="3">
    <source>
        <dbReference type="Google" id="ProtNLM"/>
    </source>
</evidence>
<reference evidence="1" key="1">
    <citation type="submission" date="2022-10" db="EMBL/GenBank/DDBJ databases">
        <title>The complete genomes of actinobacterial strains from the NBC collection.</title>
        <authorList>
            <person name="Joergensen T.S."/>
            <person name="Alvarez Arevalo M."/>
            <person name="Sterndorff E.B."/>
            <person name="Faurdal D."/>
            <person name="Vuksanovic O."/>
            <person name="Mourched A.-S."/>
            <person name="Charusanti P."/>
            <person name="Shaw S."/>
            <person name="Blin K."/>
            <person name="Weber T."/>
        </authorList>
    </citation>
    <scope>NUCLEOTIDE SEQUENCE</scope>
    <source>
        <strain evidence="1">NBC_01432</strain>
    </source>
</reference>
<dbReference type="EMBL" id="CP109495">
    <property type="protein sequence ID" value="WUX50569.1"/>
    <property type="molecule type" value="Genomic_DNA"/>
</dbReference>
<accession>A0ABZ1ZZJ0</accession>